<keyword evidence="1" id="KW-1133">Transmembrane helix</keyword>
<reference evidence="2" key="1">
    <citation type="journal article" date="2023" name="Mol. Phylogenet. Evol.">
        <title>Genome-scale phylogeny and comparative genomics of the fungal order Sordariales.</title>
        <authorList>
            <person name="Hensen N."/>
            <person name="Bonometti L."/>
            <person name="Westerberg I."/>
            <person name="Brannstrom I.O."/>
            <person name="Guillou S."/>
            <person name="Cros-Aarteil S."/>
            <person name="Calhoun S."/>
            <person name="Haridas S."/>
            <person name="Kuo A."/>
            <person name="Mondo S."/>
            <person name="Pangilinan J."/>
            <person name="Riley R."/>
            <person name="LaButti K."/>
            <person name="Andreopoulos B."/>
            <person name="Lipzen A."/>
            <person name="Chen C."/>
            <person name="Yan M."/>
            <person name="Daum C."/>
            <person name="Ng V."/>
            <person name="Clum A."/>
            <person name="Steindorff A."/>
            <person name="Ohm R.A."/>
            <person name="Martin F."/>
            <person name="Silar P."/>
            <person name="Natvig D.O."/>
            <person name="Lalanne C."/>
            <person name="Gautier V."/>
            <person name="Ament-Velasquez S.L."/>
            <person name="Kruys A."/>
            <person name="Hutchinson M.I."/>
            <person name="Powell A.J."/>
            <person name="Barry K."/>
            <person name="Miller A.N."/>
            <person name="Grigoriev I.V."/>
            <person name="Debuchy R."/>
            <person name="Gladieux P."/>
            <person name="Hiltunen Thoren M."/>
            <person name="Johannesson H."/>
        </authorList>
    </citation>
    <scope>NUCLEOTIDE SEQUENCE</scope>
    <source>
        <strain evidence="2">FGSC 1904</strain>
    </source>
</reference>
<protein>
    <submittedName>
        <fullName evidence="2">Uncharacterized protein</fullName>
    </submittedName>
</protein>
<comment type="caution">
    <text evidence="2">The sequence shown here is derived from an EMBL/GenBank/DDBJ whole genome shotgun (WGS) entry which is preliminary data.</text>
</comment>
<sequence>MKNTKIEKPLNKGIKNLLNTLLKIYATAIIPVTVIPATEVLYVTAIIKIILSIKRRSKRIYFIKNKGGRLVGIIIEYDVNGYFTSNWTDICEIRRFKPLNAEDDKAPEIIINKGIYIFVREDNLGK</sequence>
<keyword evidence="3" id="KW-1185">Reference proteome</keyword>
<name>A0AAE0UB31_SORBR</name>
<keyword evidence="1" id="KW-0812">Transmembrane</keyword>
<accession>A0AAE0UB31</accession>
<feature type="transmembrane region" description="Helical" evidence="1">
    <location>
        <begin position="24"/>
        <end position="51"/>
    </location>
</feature>
<evidence type="ECO:0000256" key="1">
    <source>
        <dbReference type="SAM" id="Phobius"/>
    </source>
</evidence>
<evidence type="ECO:0000313" key="2">
    <source>
        <dbReference type="EMBL" id="KAK3397225.1"/>
    </source>
</evidence>
<evidence type="ECO:0000313" key="3">
    <source>
        <dbReference type="Proteomes" id="UP001281003"/>
    </source>
</evidence>
<gene>
    <name evidence="2" type="ORF">B0T20DRAFT_394362</name>
</gene>
<keyword evidence="1" id="KW-0472">Membrane</keyword>
<dbReference type="Proteomes" id="UP001281003">
    <property type="component" value="Unassembled WGS sequence"/>
</dbReference>
<organism evidence="2 3">
    <name type="scientific">Sordaria brevicollis</name>
    <dbReference type="NCBI Taxonomy" id="83679"/>
    <lineage>
        <taxon>Eukaryota</taxon>
        <taxon>Fungi</taxon>
        <taxon>Dikarya</taxon>
        <taxon>Ascomycota</taxon>
        <taxon>Pezizomycotina</taxon>
        <taxon>Sordariomycetes</taxon>
        <taxon>Sordariomycetidae</taxon>
        <taxon>Sordariales</taxon>
        <taxon>Sordariaceae</taxon>
        <taxon>Sordaria</taxon>
    </lineage>
</organism>
<dbReference type="AlphaFoldDB" id="A0AAE0UB31"/>
<proteinExistence type="predicted"/>
<reference evidence="2" key="2">
    <citation type="submission" date="2023-07" db="EMBL/GenBank/DDBJ databases">
        <authorList>
            <consortium name="Lawrence Berkeley National Laboratory"/>
            <person name="Haridas S."/>
            <person name="Hensen N."/>
            <person name="Bonometti L."/>
            <person name="Westerberg I."/>
            <person name="Brannstrom I.O."/>
            <person name="Guillou S."/>
            <person name="Cros-Aarteil S."/>
            <person name="Calhoun S."/>
            <person name="Kuo A."/>
            <person name="Mondo S."/>
            <person name="Pangilinan J."/>
            <person name="Riley R."/>
            <person name="LaButti K."/>
            <person name="Andreopoulos B."/>
            <person name="Lipzen A."/>
            <person name="Chen C."/>
            <person name="Yanf M."/>
            <person name="Daum C."/>
            <person name="Ng V."/>
            <person name="Clum A."/>
            <person name="Steindorff A."/>
            <person name="Ohm R."/>
            <person name="Martin F."/>
            <person name="Silar P."/>
            <person name="Natvig D."/>
            <person name="Lalanne C."/>
            <person name="Gautier V."/>
            <person name="Ament-velasquez S.L."/>
            <person name="Kruys A."/>
            <person name="Hutchinson M.I."/>
            <person name="Powell A.J."/>
            <person name="Barry K."/>
            <person name="Miller A.N."/>
            <person name="Grigoriev I.V."/>
            <person name="Debuchy R."/>
            <person name="Gladieux P."/>
            <person name="Thoren M.H."/>
            <person name="Johannesson H."/>
        </authorList>
    </citation>
    <scope>NUCLEOTIDE SEQUENCE</scope>
    <source>
        <strain evidence="2">FGSC 1904</strain>
    </source>
</reference>
<dbReference type="EMBL" id="JAUTDP010000008">
    <property type="protein sequence ID" value="KAK3397225.1"/>
    <property type="molecule type" value="Genomic_DNA"/>
</dbReference>